<comment type="similarity">
    <text evidence="1">Belongs to the PPR family. P subfamily.</text>
</comment>
<feature type="repeat" description="PPR" evidence="3">
    <location>
        <begin position="243"/>
        <end position="277"/>
    </location>
</feature>
<gene>
    <name evidence="4" type="ORF">SELMODRAFT_32257</name>
</gene>
<dbReference type="PROSITE" id="PS51375">
    <property type="entry name" value="PPR"/>
    <property type="match status" value="9"/>
</dbReference>
<evidence type="ECO:0000256" key="1">
    <source>
        <dbReference type="ARBA" id="ARBA00007626"/>
    </source>
</evidence>
<dbReference type="eggNOG" id="KOG4197">
    <property type="taxonomic scope" value="Eukaryota"/>
</dbReference>
<feature type="repeat" description="PPR" evidence="3">
    <location>
        <begin position="66"/>
        <end position="100"/>
    </location>
</feature>
<dbReference type="PANTHER" id="PTHR47447:SF22">
    <property type="entry name" value="TETRATRICOPEPTIDE-LIKE HELICAL DOMAIN SUPERFAMILY"/>
    <property type="match status" value="1"/>
</dbReference>
<feature type="non-terminal residue" evidence="4">
    <location>
        <position position="1"/>
    </location>
</feature>
<feature type="non-terminal residue" evidence="4">
    <location>
        <position position="457"/>
    </location>
</feature>
<accession>D8SAW5</accession>
<feature type="repeat" description="PPR" evidence="3">
    <location>
        <begin position="173"/>
        <end position="207"/>
    </location>
</feature>
<feature type="repeat" description="PPR" evidence="3">
    <location>
        <begin position="32"/>
        <end position="62"/>
    </location>
</feature>
<feature type="repeat" description="PPR" evidence="3">
    <location>
        <begin position="278"/>
        <end position="312"/>
    </location>
</feature>
<dbReference type="KEGG" id="smo:SELMODRAFT_32257"/>
<dbReference type="PANTHER" id="PTHR47447">
    <property type="entry name" value="OS03G0856100 PROTEIN"/>
    <property type="match status" value="1"/>
</dbReference>
<dbReference type="InterPro" id="IPR002885">
    <property type="entry name" value="PPR_rpt"/>
</dbReference>
<evidence type="ECO:0000313" key="5">
    <source>
        <dbReference type="Proteomes" id="UP000001514"/>
    </source>
</evidence>
<reference evidence="4 5" key="1">
    <citation type="journal article" date="2011" name="Science">
        <title>The Selaginella genome identifies genetic changes associated with the evolution of vascular plants.</title>
        <authorList>
            <person name="Banks J.A."/>
            <person name="Nishiyama T."/>
            <person name="Hasebe M."/>
            <person name="Bowman J.L."/>
            <person name="Gribskov M."/>
            <person name="dePamphilis C."/>
            <person name="Albert V.A."/>
            <person name="Aono N."/>
            <person name="Aoyama T."/>
            <person name="Ambrose B.A."/>
            <person name="Ashton N.W."/>
            <person name="Axtell M.J."/>
            <person name="Barker E."/>
            <person name="Barker M.S."/>
            <person name="Bennetzen J.L."/>
            <person name="Bonawitz N.D."/>
            <person name="Chapple C."/>
            <person name="Cheng C."/>
            <person name="Correa L.G."/>
            <person name="Dacre M."/>
            <person name="DeBarry J."/>
            <person name="Dreyer I."/>
            <person name="Elias M."/>
            <person name="Engstrom E.M."/>
            <person name="Estelle M."/>
            <person name="Feng L."/>
            <person name="Finet C."/>
            <person name="Floyd S.K."/>
            <person name="Frommer W.B."/>
            <person name="Fujita T."/>
            <person name="Gramzow L."/>
            <person name="Gutensohn M."/>
            <person name="Harholt J."/>
            <person name="Hattori M."/>
            <person name="Heyl A."/>
            <person name="Hirai T."/>
            <person name="Hiwatashi Y."/>
            <person name="Ishikawa M."/>
            <person name="Iwata M."/>
            <person name="Karol K.G."/>
            <person name="Koehler B."/>
            <person name="Kolukisaoglu U."/>
            <person name="Kubo M."/>
            <person name="Kurata T."/>
            <person name="Lalonde S."/>
            <person name="Li K."/>
            <person name="Li Y."/>
            <person name="Litt A."/>
            <person name="Lyons E."/>
            <person name="Manning G."/>
            <person name="Maruyama T."/>
            <person name="Michael T.P."/>
            <person name="Mikami K."/>
            <person name="Miyazaki S."/>
            <person name="Morinaga S."/>
            <person name="Murata T."/>
            <person name="Mueller-Roeber B."/>
            <person name="Nelson D.R."/>
            <person name="Obara M."/>
            <person name="Oguri Y."/>
            <person name="Olmstead R.G."/>
            <person name="Onodera N."/>
            <person name="Petersen B.L."/>
            <person name="Pils B."/>
            <person name="Prigge M."/>
            <person name="Rensing S.A."/>
            <person name="Riano-Pachon D.M."/>
            <person name="Roberts A.W."/>
            <person name="Sato Y."/>
            <person name="Scheller H.V."/>
            <person name="Schulz B."/>
            <person name="Schulz C."/>
            <person name="Shakirov E.V."/>
            <person name="Shibagaki N."/>
            <person name="Shinohara N."/>
            <person name="Shippen D.E."/>
            <person name="Soerensen I."/>
            <person name="Sotooka R."/>
            <person name="Sugimoto N."/>
            <person name="Sugita M."/>
            <person name="Sumikawa N."/>
            <person name="Tanurdzic M."/>
            <person name="Theissen G."/>
            <person name="Ulvskov P."/>
            <person name="Wakazuki S."/>
            <person name="Weng J.K."/>
            <person name="Willats W.W."/>
            <person name="Wipf D."/>
            <person name="Wolf P.G."/>
            <person name="Yang L."/>
            <person name="Zimmer A.D."/>
            <person name="Zhu Q."/>
            <person name="Mitros T."/>
            <person name="Hellsten U."/>
            <person name="Loque D."/>
            <person name="Otillar R."/>
            <person name="Salamov A."/>
            <person name="Schmutz J."/>
            <person name="Shapiro H."/>
            <person name="Lindquist E."/>
            <person name="Lucas S."/>
            <person name="Rokhsar D."/>
            <person name="Grigoriev I.V."/>
        </authorList>
    </citation>
    <scope>NUCLEOTIDE SEQUENCE [LARGE SCALE GENOMIC DNA]</scope>
</reference>
<evidence type="ECO:0000256" key="2">
    <source>
        <dbReference type="ARBA" id="ARBA00022737"/>
    </source>
</evidence>
<dbReference type="InParanoid" id="D8SAW5"/>
<feature type="repeat" description="PPR" evidence="3">
    <location>
        <begin position="421"/>
        <end position="455"/>
    </location>
</feature>
<dbReference type="Gramene" id="EFJ18662">
    <property type="protein sequence ID" value="EFJ18662"/>
    <property type="gene ID" value="SELMODRAFT_32257"/>
</dbReference>
<proteinExistence type="inferred from homology"/>
<keyword evidence="5" id="KW-1185">Reference proteome</keyword>
<dbReference type="AlphaFoldDB" id="D8SAW5"/>
<dbReference type="OMA" id="TEIWKRN"/>
<feature type="repeat" description="PPR" evidence="3">
    <location>
        <begin position="384"/>
        <end position="420"/>
    </location>
</feature>
<protein>
    <recommendedName>
        <fullName evidence="6">Pentacotripeptide-repeat region of PRORP domain-containing protein</fullName>
    </recommendedName>
</protein>
<keyword evidence="2" id="KW-0677">Repeat</keyword>
<dbReference type="NCBIfam" id="TIGR00756">
    <property type="entry name" value="PPR"/>
    <property type="match status" value="8"/>
</dbReference>
<sequence>CNALLVALIKNGRHREAHGIFDSQLKSLAPPDASSYGILANAYVQAGDLDAAVKLLRDLPASTTANLATYLCVMMGLCRGKRSIDAIGVLREMQKRNVVPELATYLMLIEGLGRDHRVKEAFDLFQEIHARGFTAKASSYSYIVCGLAKYGYFDEAAIQLFRKMEGEYGCPPNTYAYNVLLTGLKKKDGVEEMREMFLEMKEKGCEPNLVTYCTYILGLCKAGRVDDAMVVKKEMIQKSCSPDNVVYSILINAFCKVGKIYEGEKLLAEMLEKKLQPDVVCFSSLVDCLDKAGRYGDAYRLFRRMMEQGCKPDAVIASVMLDSFTKRGEVAQALELVDEFVDRDLPLPSAGSINQLVKRIVVGDKVEDGVRLLKTMASRGSRPLQCSYATLLRELCRRKNAVEALELDLFQEMIESGRIPDVNSYEILVEALCKAGKIFQGHELFKQLISLGFIPSS</sequence>
<name>D8SAW5_SELML</name>
<dbReference type="HOGENOM" id="CLU_002706_49_0_1"/>
<feature type="repeat" description="PPR" evidence="3">
    <location>
        <begin position="208"/>
        <end position="242"/>
    </location>
</feature>
<dbReference type="EMBL" id="GL377609">
    <property type="protein sequence ID" value="EFJ18662.1"/>
    <property type="molecule type" value="Genomic_DNA"/>
</dbReference>
<dbReference type="SUPFAM" id="SSF48452">
    <property type="entry name" value="TPR-like"/>
    <property type="match status" value="1"/>
</dbReference>
<organism evidence="5">
    <name type="scientific">Selaginella moellendorffii</name>
    <name type="common">Spikemoss</name>
    <dbReference type="NCBI Taxonomy" id="88036"/>
    <lineage>
        <taxon>Eukaryota</taxon>
        <taxon>Viridiplantae</taxon>
        <taxon>Streptophyta</taxon>
        <taxon>Embryophyta</taxon>
        <taxon>Tracheophyta</taxon>
        <taxon>Lycopodiopsida</taxon>
        <taxon>Selaginellales</taxon>
        <taxon>Selaginellaceae</taxon>
        <taxon>Selaginella</taxon>
    </lineage>
</organism>
<dbReference type="Pfam" id="PF13041">
    <property type="entry name" value="PPR_2"/>
    <property type="match status" value="4"/>
</dbReference>
<evidence type="ECO:0000313" key="4">
    <source>
        <dbReference type="EMBL" id="EFJ18662.1"/>
    </source>
</evidence>
<dbReference type="Pfam" id="PF01535">
    <property type="entry name" value="PPR"/>
    <property type="match status" value="3"/>
</dbReference>
<evidence type="ECO:0008006" key="6">
    <source>
        <dbReference type="Google" id="ProtNLM"/>
    </source>
</evidence>
<dbReference type="Gene3D" id="1.25.40.10">
    <property type="entry name" value="Tetratricopeptide repeat domain"/>
    <property type="match status" value="5"/>
</dbReference>
<evidence type="ECO:0000256" key="3">
    <source>
        <dbReference type="PROSITE-ProRule" id="PRU00708"/>
    </source>
</evidence>
<feature type="repeat" description="PPR" evidence="3">
    <location>
        <begin position="101"/>
        <end position="135"/>
    </location>
</feature>
<dbReference type="InterPro" id="IPR011990">
    <property type="entry name" value="TPR-like_helical_dom_sf"/>
</dbReference>
<dbReference type="Proteomes" id="UP000001514">
    <property type="component" value="Unassembled WGS sequence"/>
</dbReference>